<dbReference type="GO" id="GO:0004175">
    <property type="term" value="F:endopeptidase activity"/>
    <property type="evidence" value="ECO:0007669"/>
    <property type="project" value="TreeGrafter"/>
</dbReference>
<dbReference type="SMART" id="SM00245">
    <property type="entry name" value="TSPc"/>
    <property type="match status" value="1"/>
</dbReference>
<dbReference type="EMBL" id="QVQT01000001">
    <property type="protein sequence ID" value="RFU18143.1"/>
    <property type="molecule type" value="Genomic_DNA"/>
</dbReference>
<dbReference type="CDD" id="cd06782">
    <property type="entry name" value="cpPDZ_CPP-like"/>
    <property type="match status" value="1"/>
</dbReference>
<dbReference type="GO" id="GO:0006508">
    <property type="term" value="P:proteolysis"/>
    <property type="evidence" value="ECO:0007669"/>
    <property type="project" value="InterPro"/>
</dbReference>
<feature type="domain" description="PDZ" evidence="1">
    <location>
        <begin position="80"/>
        <end position="167"/>
    </location>
</feature>
<dbReference type="RefSeq" id="WP_117297275.1">
    <property type="nucleotide sequence ID" value="NZ_QVQT02000001.1"/>
</dbReference>
<proteinExistence type="predicted"/>
<dbReference type="SMART" id="SM00228">
    <property type="entry name" value="PDZ"/>
    <property type="match status" value="1"/>
</dbReference>
<dbReference type="GO" id="GO:0007165">
    <property type="term" value="P:signal transduction"/>
    <property type="evidence" value="ECO:0007669"/>
    <property type="project" value="TreeGrafter"/>
</dbReference>
<organism evidence="2 3">
    <name type="scientific">Paracidobacterium acidisoli</name>
    <dbReference type="NCBI Taxonomy" id="2303751"/>
    <lineage>
        <taxon>Bacteria</taxon>
        <taxon>Pseudomonadati</taxon>
        <taxon>Acidobacteriota</taxon>
        <taxon>Terriglobia</taxon>
        <taxon>Terriglobales</taxon>
        <taxon>Acidobacteriaceae</taxon>
        <taxon>Paracidobacterium</taxon>
    </lineage>
</organism>
<protein>
    <submittedName>
        <fullName evidence="2">PDZ domain-containing protein</fullName>
    </submittedName>
</protein>
<dbReference type="InterPro" id="IPR001478">
    <property type="entry name" value="PDZ"/>
</dbReference>
<reference evidence="2 3" key="1">
    <citation type="submission" date="2018-08" db="EMBL/GenBank/DDBJ databases">
        <title>Acidipila sp. 4G-K13, an acidobacterium isolated from forest soil.</title>
        <authorList>
            <person name="Gao Z.-H."/>
            <person name="Qiu L.-H."/>
        </authorList>
    </citation>
    <scope>NUCLEOTIDE SEQUENCE [LARGE SCALE GENOMIC DNA]</scope>
    <source>
        <strain evidence="2 3">4G-K13</strain>
    </source>
</reference>
<dbReference type="GO" id="GO:0030288">
    <property type="term" value="C:outer membrane-bounded periplasmic space"/>
    <property type="evidence" value="ECO:0007669"/>
    <property type="project" value="TreeGrafter"/>
</dbReference>
<dbReference type="AlphaFoldDB" id="A0A372IUN2"/>
<keyword evidence="3" id="KW-1185">Reference proteome</keyword>
<dbReference type="OrthoDB" id="9812068at2"/>
<dbReference type="SUPFAM" id="SSF50156">
    <property type="entry name" value="PDZ domain-like"/>
    <property type="match status" value="1"/>
</dbReference>
<dbReference type="InterPro" id="IPR036034">
    <property type="entry name" value="PDZ_sf"/>
</dbReference>
<accession>A0A372IUN2</accession>
<evidence type="ECO:0000313" key="2">
    <source>
        <dbReference type="EMBL" id="RFU18143.1"/>
    </source>
</evidence>
<dbReference type="PROSITE" id="PS50106">
    <property type="entry name" value="PDZ"/>
    <property type="match status" value="1"/>
</dbReference>
<dbReference type="GO" id="GO:0008236">
    <property type="term" value="F:serine-type peptidase activity"/>
    <property type="evidence" value="ECO:0007669"/>
    <property type="project" value="InterPro"/>
</dbReference>
<evidence type="ECO:0000259" key="1">
    <source>
        <dbReference type="PROSITE" id="PS50106"/>
    </source>
</evidence>
<dbReference type="PANTHER" id="PTHR32060:SF22">
    <property type="entry name" value="CARBOXYL-TERMINAL-PROCESSING PEPTIDASE 3, CHLOROPLASTIC"/>
    <property type="match status" value="1"/>
</dbReference>
<dbReference type="InterPro" id="IPR029045">
    <property type="entry name" value="ClpP/crotonase-like_dom_sf"/>
</dbReference>
<dbReference type="Pfam" id="PF00595">
    <property type="entry name" value="PDZ"/>
    <property type="match status" value="1"/>
</dbReference>
<dbReference type="Gene3D" id="3.30.750.44">
    <property type="match status" value="1"/>
</dbReference>
<dbReference type="Gene3D" id="3.90.226.10">
    <property type="entry name" value="2-enoyl-CoA Hydratase, Chain A, domain 1"/>
    <property type="match status" value="1"/>
</dbReference>
<dbReference type="Gene3D" id="2.30.42.10">
    <property type="match status" value="1"/>
</dbReference>
<name>A0A372IUN2_9BACT</name>
<dbReference type="Pfam" id="PF03572">
    <property type="entry name" value="Peptidase_S41"/>
    <property type="match status" value="1"/>
</dbReference>
<comment type="caution">
    <text evidence="2">The sequence shown here is derived from an EMBL/GenBank/DDBJ whole genome shotgun (WGS) entry which is preliminary data.</text>
</comment>
<dbReference type="Proteomes" id="UP000264702">
    <property type="component" value="Unassembled WGS sequence"/>
</dbReference>
<dbReference type="SUPFAM" id="SSF52096">
    <property type="entry name" value="ClpP/crotonase"/>
    <property type="match status" value="1"/>
</dbReference>
<sequence length="379" mass="40434">MWINLVLASALMQPPSTGTANLSTKVVDAIDQNYLFADTASWQRLRADLVRDPNPTVSSMDQQLARLGDGDLRIVTSEQMNAMQAETAGSERGIGLVDFAVTIDPATGEAKIVTPLVTSPAFKAGLRPGDVIVSINGRATRGLIHEDVMAMLRGNSGKVDLTIRRDKREISVQVAKQTWTEKAVESRTFVADKQPLGYIGVLLFTSDSGKQVRQAVNALEAHGIEKCIVDLRNNPGGYLDAMAVAGSAFTNHTLGWKVRRDGTKEPIHASDTPFKAMQLVVLINEGTASAAEILAAGLHDTTGARLIGAKTYGRGQIQTYVALNENAGIVIPAASAESAKSVRFNKGSGLTPDFAVSSRVEDEAKGSAYQRAIALLTHP</sequence>
<dbReference type="PANTHER" id="PTHR32060">
    <property type="entry name" value="TAIL-SPECIFIC PROTEASE"/>
    <property type="match status" value="1"/>
</dbReference>
<gene>
    <name evidence="2" type="ORF">D0Y96_00745</name>
</gene>
<evidence type="ECO:0000313" key="3">
    <source>
        <dbReference type="Proteomes" id="UP000264702"/>
    </source>
</evidence>
<dbReference type="InterPro" id="IPR005151">
    <property type="entry name" value="Tail-specific_protease"/>
</dbReference>